<keyword evidence="2" id="KW-0560">Oxidoreductase</keyword>
<dbReference type="PROSITE" id="PS00061">
    <property type="entry name" value="ADH_SHORT"/>
    <property type="match status" value="1"/>
</dbReference>
<reference evidence="4 5" key="1">
    <citation type="submission" date="2020-04" db="EMBL/GenBank/DDBJ databases">
        <title>Massilia sp. nov., a cold adapted bacteria isolated from Arctic soil.</title>
        <authorList>
            <person name="Son J."/>
            <person name="Ka J.-O."/>
        </authorList>
    </citation>
    <scope>NUCLEOTIDE SEQUENCE [LARGE SCALE GENOMIC DNA]</scope>
    <source>
        <strain evidence="4 5">ML15P13</strain>
    </source>
</reference>
<evidence type="ECO:0000256" key="1">
    <source>
        <dbReference type="ARBA" id="ARBA00006484"/>
    </source>
</evidence>
<evidence type="ECO:0000313" key="4">
    <source>
        <dbReference type="EMBL" id="NNG24480.1"/>
    </source>
</evidence>
<comment type="similarity">
    <text evidence="1">Belongs to the short-chain dehydrogenases/reductases (SDR) family.</text>
</comment>
<accession>A0A7Y2K0P2</accession>
<dbReference type="SUPFAM" id="SSF51735">
    <property type="entry name" value="NAD(P)-binding Rossmann-fold domains"/>
    <property type="match status" value="1"/>
</dbReference>
<dbReference type="Gene3D" id="3.40.50.720">
    <property type="entry name" value="NAD(P)-binding Rossmann-like Domain"/>
    <property type="match status" value="1"/>
</dbReference>
<dbReference type="InterPro" id="IPR020904">
    <property type="entry name" value="Sc_DH/Rdtase_CS"/>
</dbReference>
<dbReference type="AlphaFoldDB" id="A0A7Y2K0P2"/>
<evidence type="ECO:0000313" key="5">
    <source>
        <dbReference type="Proteomes" id="UP000533905"/>
    </source>
</evidence>
<dbReference type="FunFam" id="3.40.50.720:FF:000084">
    <property type="entry name" value="Short-chain dehydrogenase reductase"/>
    <property type="match status" value="1"/>
</dbReference>
<evidence type="ECO:0000256" key="2">
    <source>
        <dbReference type="ARBA" id="ARBA00023002"/>
    </source>
</evidence>
<dbReference type="NCBIfam" id="NF004818">
    <property type="entry name" value="PRK06172.1"/>
    <property type="match status" value="1"/>
</dbReference>
<organism evidence="4 5">
    <name type="scientific">Telluria aromaticivorans</name>
    <dbReference type="NCBI Taxonomy" id="2725995"/>
    <lineage>
        <taxon>Bacteria</taxon>
        <taxon>Pseudomonadati</taxon>
        <taxon>Pseudomonadota</taxon>
        <taxon>Betaproteobacteria</taxon>
        <taxon>Burkholderiales</taxon>
        <taxon>Oxalobacteraceae</taxon>
        <taxon>Telluria group</taxon>
        <taxon>Telluria</taxon>
    </lineage>
</organism>
<dbReference type="RefSeq" id="WP_171086154.1">
    <property type="nucleotide sequence ID" value="NZ_JABAIV010000005.1"/>
</dbReference>
<protein>
    <submittedName>
        <fullName evidence="4">SDR family oxidoreductase</fullName>
    </submittedName>
</protein>
<dbReference type="InterPro" id="IPR057326">
    <property type="entry name" value="KR_dom"/>
</dbReference>
<sequence>MNGTSKALPADTLPFAGKVALVTGAASGIGRATALAFGRAGAHVVVADTTIDGGHATAAMIVESGGKALFVRADIARAGEVETLVEKTVSYYGRLDIAVNNAALDEEGAPLAEGEEDQFDRIMGANVKGVWLCMKYQLRQMLKQGGGAIVNVASVSGLVGMPNRAIYAASKHAVVGLTKSAAAEYARSGIRINSLCPAAVKTPMLARAVERDPASEKKLKAAHPMGRFAETAEIANAALWLCSEGASYVNGHELVVDGGFTAV</sequence>
<comment type="caution">
    <text evidence="4">The sequence shown here is derived from an EMBL/GenBank/DDBJ whole genome shotgun (WGS) entry which is preliminary data.</text>
</comment>
<dbReference type="EMBL" id="JABAIV010000005">
    <property type="protein sequence ID" value="NNG24480.1"/>
    <property type="molecule type" value="Genomic_DNA"/>
</dbReference>
<dbReference type="InterPro" id="IPR002347">
    <property type="entry name" value="SDR_fam"/>
</dbReference>
<dbReference type="SMART" id="SM00822">
    <property type="entry name" value="PKS_KR"/>
    <property type="match status" value="1"/>
</dbReference>
<proteinExistence type="inferred from homology"/>
<gene>
    <name evidence="4" type="ORF">HGB41_15925</name>
</gene>
<dbReference type="GO" id="GO:0016491">
    <property type="term" value="F:oxidoreductase activity"/>
    <property type="evidence" value="ECO:0007669"/>
    <property type="project" value="UniProtKB-KW"/>
</dbReference>
<dbReference type="InterPro" id="IPR036291">
    <property type="entry name" value="NAD(P)-bd_dom_sf"/>
</dbReference>
<keyword evidence="5" id="KW-1185">Reference proteome</keyword>
<dbReference type="PANTHER" id="PTHR24321:SF11">
    <property type="entry name" value="BLR0893 PROTEIN"/>
    <property type="match status" value="1"/>
</dbReference>
<evidence type="ECO:0000259" key="3">
    <source>
        <dbReference type="SMART" id="SM00822"/>
    </source>
</evidence>
<dbReference type="Proteomes" id="UP000533905">
    <property type="component" value="Unassembled WGS sequence"/>
</dbReference>
<dbReference type="PRINTS" id="PR00080">
    <property type="entry name" value="SDRFAMILY"/>
</dbReference>
<feature type="domain" description="Ketoreductase" evidence="3">
    <location>
        <begin position="18"/>
        <end position="198"/>
    </location>
</feature>
<dbReference type="PANTHER" id="PTHR24321">
    <property type="entry name" value="DEHYDROGENASES, SHORT CHAIN"/>
    <property type="match status" value="1"/>
</dbReference>
<dbReference type="NCBIfam" id="NF005559">
    <property type="entry name" value="PRK07231.1"/>
    <property type="match status" value="1"/>
</dbReference>
<name>A0A7Y2K0P2_9BURK</name>
<dbReference type="CDD" id="cd05233">
    <property type="entry name" value="SDR_c"/>
    <property type="match status" value="1"/>
</dbReference>
<dbReference type="PRINTS" id="PR00081">
    <property type="entry name" value="GDHRDH"/>
</dbReference>
<dbReference type="Pfam" id="PF13561">
    <property type="entry name" value="adh_short_C2"/>
    <property type="match status" value="1"/>
</dbReference>